<keyword evidence="4 14" id="KW-0645">Protease</keyword>
<dbReference type="Pfam" id="PF02163">
    <property type="entry name" value="Peptidase_M50"/>
    <property type="match status" value="2"/>
</dbReference>
<dbReference type="SUPFAM" id="SSF54631">
    <property type="entry name" value="CBS-domain pair"/>
    <property type="match status" value="1"/>
</dbReference>
<dbReference type="CDD" id="cd04639">
    <property type="entry name" value="CBS_pair_peptidase_M50"/>
    <property type="match status" value="1"/>
</dbReference>
<evidence type="ECO:0000256" key="2">
    <source>
        <dbReference type="ARBA" id="ARBA00007931"/>
    </source>
</evidence>
<dbReference type="GO" id="GO:0006508">
    <property type="term" value="P:proteolysis"/>
    <property type="evidence" value="ECO:0007669"/>
    <property type="project" value="UniProtKB-KW"/>
</dbReference>
<dbReference type="AlphaFoldDB" id="A0AA96WI21"/>
<feature type="binding site" evidence="16">
    <location>
        <position position="68"/>
    </location>
    <ligand>
        <name>Zn(2+)</name>
        <dbReference type="ChEBI" id="CHEBI:29105"/>
        <note>catalytic</note>
    </ligand>
</feature>
<dbReference type="GO" id="GO:0008237">
    <property type="term" value="F:metallopeptidase activity"/>
    <property type="evidence" value="ECO:0007669"/>
    <property type="project" value="UniProtKB-UniRule"/>
</dbReference>
<keyword evidence="7" id="KW-0677">Repeat</keyword>
<evidence type="ECO:0000259" key="18">
    <source>
        <dbReference type="PROSITE" id="PS51371"/>
    </source>
</evidence>
<evidence type="ECO:0000256" key="3">
    <source>
        <dbReference type="ARBA" id="ARBA00022475"/>
    </source>
</evidence>
<dbReference type="SMART" id="SM00116">
    <property type="entry name" value="CBS"/>
    <property type="match status" value="1"/>
</dbReference>
<evidence type="ECO:0000256" key="7">
    <source>
        <dbReference type="ARBA" id="ARBA00022737"/>
    </source>
</evidence>
<evidence type="ECO:0000256" key="15">
    <source>
        <dbReference type="PIRSR" id="PIRSR006404-1"/>
    </source>
</evidence>
<keyword evidence="9 14" id="KW-0862">Zinc</keyword>
<name>A0AA96WI21_9CYAN</name>
<evidence type="ECO:0000256" key="14">
    <source>
        <dbReference type="PIRNR" id="PIRNR006404"/>
    </source>
</evidence>
<keyword evidence="6 14" id="KW-0479">Metal-binding</keyword>
<dbReference type="PROSITE" id="PS51371">
    <property type="entry name" value="CBS"/>
    <property type="match status" value="1"/>
</dbReference>
<feature type="transmembrane region" description="Helical" evidence="14">
    <location>
        <begin position="140"/>
        <end position="157"/>
    </location>
</feature>
<dbReference type="Pfam" id="PF00571">
    <property type="entry name" value="CBS"/>
    <property type="match status" value="1"/>
</dbReference>
<feature type="binding site" evidence="16">
    <location>
        <position position="64"/>
    </location>
    <ligand>
        <name>Zn(2+)</name>
        <dbReference type="ChEBI" id="CHEBI:29105"/>
        <note>catalytic</note>
    </ligand>
</feature>
<feature type="transmembrane region" description="Helical" evidence="14">
    <location>
        <begin position="106"/>
        <end position="128"/>
    </location>
</feature>
<feature type="transmembrane region" description="Helical" evidence="14">
    <location>
        <begin position="76"/>
        <end position="94"/>
    </location>
</feature>
<accession>A0AA96WI21</accession>
<evidence type="ECO:0000256" key="12">
    <source>
        <dbReference type="ARBA" id="ARBA00023122"/>
    </source>
</evidence>
<keyword evidence="5 14" id="KW-0812">Transmembrane</keyword>
<gene>
    <name evidence="19" type="ORF">HJG54_23350</name>
</gene>
<feature type="transmembrane region" description="Helical" evidence="14">
    <location>
        <begin position="189"/>
        <end position="219"/>
    </location>
</feature>
<evidence type="ECO:0000256" key="10">
    <source>
        <dbReference type="ARBA" id="ARBA00022989"/>
    </source>
</evidence>
<feature type="binding site" evidence="16">
    <location>
        <position position="160"/>
    </location>
    <ligand>
        <name>Zn(2+)</name>
        <dbReference type="ChEBI" id="CHEBI:29105"/>
        <note>catalytic</note>
    </ligand>
</feature>
<evidence type="ECO:0000256" key="13">
    <source>
        <dbReference type="ARBA" id="ARBA00023136"/>
    </source>
</evidence>
<protein>
    <recommendedName>
        <fullName evidence="14">Zinc metalloprotease</fullName>
    </recommendedName>
</protein>
<evidence type="ECO:0000256" key="8">
    <source>
        <dbReference type="ARBA" id="ARBA00022801"/>
    </source>
</evidence>
<keyword evidence="12 17" id="KW-0129">CBS domain</keyword>
<organism evidence="19">
    <name type="scientific">Leptolyngbya sp. NK1-12</name>
    <dbReference type="NCBI Taxonomy" id="2547451"/>
    <lineage>
        <taxon>Bacteria</taxon>
        <taxon>Bacillati</taxon>
        <taxon>Cyanobacteriota</taxon>
        <taxon>Cyanophyceae</taxon>
        <taxon>Leptolyngbyales</taxon>
        <taxon>Leptolyngbyaceae</taxon>
        <taxon>Leptolyngbya group</taxon>
        <taxon>Leptolyngbya</taxon>
    </lineage>
</organism>
<keyword evidence="10 14" id="KW-1133">Transmembrane helix</keyword>
<dbReference type="GO" id="GO:0005886">
    <property type="term" value="C:plasma membrane"/>
    <property type="evidence" value="ECO:0007669"/>
    <property type="project" value="UniProtKB-SubCell"/>
</dbReference>
<comment type="similarity">
    <text evidence="2 14">Belongs to the peptidase M50B family.</text>
</comment>
<dbReference type="InterPro" id="IPR016483">
    <property type="entry name" value="UCP006404_Pept_M50_CBS"/>
</dbReference>
<dbReference type="EMBL" id="CP053586">
    <property type="protein sequence ID" value="WNZ25494.1"/>
    <property type="molecule type" value="Genomic_DNA"/>
</dbReference>
<dbReference type="PIRSF" id="PIRSF006404">
    <property type="entry name" value="UCP006404_Pept_M50_CBS"/>
    <property type="match status" value="1"/>
</dbReference>
<keyword evidence="3 14" id="KW-1003">Cell membrane</keyword>
<evidence type="ECO:0000256" key="6">
    <source>
        <dbReference type="ARBA" id="ARBA00022723"/>
    </source>
</evidence>
<dbReference type="InterPro" id="IPR008915">
    <property type="entry name" value="Peptidase_M50"/>
</dbReference>
<comment type="subcellular location">
    <subcellularLocation>
        <location evidence="1 14">Cell membrane</location>
        <topology evidence="1 14">Multi-pass membrane protein</topology>
    </subcellularLocation>
</comment>
<dbReference type="CDD" id="cd06164">
    <property type="entry name" value="S2P-M50_SpoIVFB_CBS"/>
    <property type="match status" value="1"/>
</dbReference>
<evidence type="ECO:0000256" key="9">
    <source>
        <dbReference type="ARBA" id="ARBA00022833"/>
    </source>
</evidence>
<dbReference type="InterPro" id="IPR000644">
    <property type="entry name" value="CBS_dom"/>
</dbReference>
<evidence type="ECO:0000256" key="1">
    <source>
        <dbReference type="ARBA" id="ARBA00004651"/>
    </source>
</evidence>
<reference evidence="19" key="1">
    <citation type="submission" date="2020-05" db="EMBL/GenBank/DDBJ databases">
        <authorList>
            <person name="Zhu T."/>
            <person name="Keshari N."/>
            <person name="Lu X."/>
        </authorList>
    </citation>
    <scope>NUCLEOTIDE SEQUENCE</scope>
    <source>
        <strain evidence="19">NK1-12</strain>
    </source>
</reference>
<evidence type="ECO:0000313" key="19">
    <source>
        <dbReference type="EMBL" id="WNZ25494.1"/>
    </source>
</evidence>
<evidence type="ECO:0000256" key="5">
    <source>
        <dbReference type="ARBA" id="ARBA00022692"/>
    </source>
</evidence>
<evidence type="ECO:0000256" key="11">
    <source>
        <dbReference type="ARBA" id="ARBA00023049"/>
    </source>
</evidence>
<dbReference type="InterPro" id="IPR046342">
    <property type="entry name" value="CBS_dom_sf"/>
</dbReference>
<keyword evidence="13 14" id="KW-0472">Membrane</keyword>
<feature type="transmembrane region" description="Helical" evidence="14">
    <location>
        <begin position="7"/>
        <end position="32"/>
    </location>
</feature>
<evidence type="ECO:0000256" key="17">
    <source>
        <dbReference type="PROSITE-ProRule" id="PRU00703"/>
    </source>
</evidence>
<comment type="cofactor">
    <cofactor evidence="14 16">
        <name>Zn(2+)</name>
        <dbReference type="ChEBI" id="CHEBI:29105"/>
    </cofactor>
    <text evidence="14 16">Binds 1 zinc ion per subunit.</text>
</comment>
<sequence>MTSGWRIGSIFGIPFLLNPAWFGSLLLFAFFFSADWLAAGWESSWAWLAGLLMALLLFASVLLHELGHSLVAQSQGIAVNAITLFPFGGIASIAQESKTPGQAFWVAISGPAVSFALFVLLFVTSLLLPTGLPLKTMLNHLAGINLVLAMFNMLPGLPLDGGQVLKALIWKTTGSRVKGVRWAAQSGQVLGWLGIGLGILGFLVSLRFSFLWLVLLGWFGIRRASAYRRVIALQEAMLQIPASEAMTRDFKRVDANLPLSEFTATYLTDDPDSAIYYAETSGRYVGLVQVEALRSIERSLWDFQTVQAIVQPLEELPTVNESTSLAQVIDQLETEQVPRLSVLSSAGAVVGVIDRADVVQALATKLRLLVPETVIQQIKTESQFPDSLQLQGVARDALR</sequence>
<feature type="transmembrane region" description="Helical" evidence="14">
    <location>
        <begin position="44"/>
        <end position="64"/>
    </location>
</feature>
<dbReference type="RefSeq" id="WP_316431650.1">
    <property type="nucleotide sequence ID" value="NZ_CP053586.1"/>
</dbReference>
<keyword evidence="11 14" id="KW-0482">Metalloprotease</keyword>
<dbReference type="PANTHER" id="PTHR39188">
    <property type="entry name" value="MEMBRANE-ASSOCIATED ZINC METALLOPROTEASE M50B"/>
    <property type="match status" value="1"/>
</dbReference>
<dbReference type="Gene3D" id="3.10.580.10">
    <property type="entry name" value="CBS-domain"/>
    <property type="match status" value="1"/>
</dbReference>
<dbReference type="GO" id="GO:0046872">
    <property type="term" value="F:metal ion binding"/>
    <property type="evidence" value="ECO:0007669"/>
    <property type="project" value="UniProtKB-UniRule"/>
</dbReference>
<dbReference type="PANTHER" id="PTHR39188:SF3">
    <property type="entry name" value="STAGE IV SPORULATION PROTEIN FB"/>
    <property type="match status" value="1"/>
</dbReference>
<evidence type="ECO:0000256" key="4">
    <source>
        <dbReference type="ARBA" id="ARBA00022670"/>
    </source>
</evidence>
<feature type="domain" description="CBS" evidence="18">
    <location>
        <begin position="310"/>
        <end position="368"/>
    </location>
</feature>
<proteinExistence type="inferred from homology"/>
<feature type="active site" evidence="15">
    <location>
        <position position="65"/>
    </location>
</feature>
<keyword evidence="8 14" id="KW-0378">Hydrolase</keyword>
<evidence type="ECO:0000256" key="16">
    <source>
        <dbReference type="PIRSR" id="PIRSR006404-2"/>
    </source>
</evidence>